<evidence type="ECO:0000256" key="1">
    <source>
        <dbReference type="SAM" id="MobiDB-lite"/>
    </source>
</evidence>
<evidence type="ECO:0000313" key="3">
    <source>
        <dbReference type="Proteomes" id="UP001058456"/>
    </source>
</evidence>
<reference evidence="2 3" key="1">
    <citation type="submission" date="2022-08" db="EMBL/GenBank/DDBJ databases">
        <title>Potential of phage cocktail in the treatment of multidrug-resistant Klebsiella pneumoniae pulmonary infection in mice.</title>
        <authorList>
            <person name="Gou Z."/>
            <person name="Lu S."/>
            <person name="Sun F."/>
            <person name="Xia P."/>
        </authorList>
    </citation>
    <scope>NUCLEOTIDE SEQUENCE [LARGE SCALE GENOMIC DNA]</scope>
</reference>
<feature type="region of interest" description="Disordered" evidence="1">
    <location>
        <begin position="79"/>
        <end position="110"/>
    </location>
</feature>
<name>A0A976SW48_9CAUD</name>
<dbReference type="Proteomes" id="UP001058456">
    <property type="component" value="Segment"/>
</dbReference>
<sequence length="110" mass="12978">MITYRRRNVMDDKIAREAIELVRKRLEERNVEVPKIMLIGYGGIGGFPSFTDLERMERESQASFLELESYAREMEHEHPIGNNFMPRSSRQEVTHGKTNSWPTPKRRGRK</sequence>
<organism evidence="2 3">
    <name type="scientific">Klebsiella phage GZ8</name>
    <dbReference type="NCBI Taxonomy" id="2972533"/>
    <lineage>
        <taxon>Viruses</taxon>
        <taxon>Duplodnaviria</taxon>
        <taxon>Heunggongvirae</taxon>
        <taxon>Uroviricota</taxon>
        <taxon>Caudoviricetes</taxon>
        <taxon>Demerecviridae</taxon>
        <taxon>Sugarlandvirus</taxon>
        <taxon>Sugarlandvirus GZ8</taxon>
    </lineage>
</organism>
<proteinExistence type="predicted"/>
<keyword evidence="3" id="KW-1185">Reference proteome</keyword>
<dbReference type="EMBL" id="OP171943">
    <property type="protein sequence ID" value="UVD42198.1"/>
    <property type="molecule type" value="Genomic_DNA"/>
</dbReference>
<protein>
    <submittedName>
        <fullName evidence="2">Uncharacterized protein</fullName>
    </submittedName>
</protein>
<accession>A0A976SW48</accession>
<evidence type="ECO:0000313" key="2">
    <source>
        <dbReference type="EMBL" id="UVD42198.1"/>
    </source>
</evidence>